<comment type="cofactor">
    <cofactor evidence="12">
        <name>Ca(2+)</name>
        <dbReference type="ChEBI" id="CHEBI:29108"/>
    </cofactor>
    <text evidence="12">Binds 2 calcium ions per subunit.</text>
</comment>
<dbReference type="Proteomes" id="UP000604825">
    <property type="component" value="Unassembled WGS sequence"/>
</dbReference>
<dbReference type="AlphaFoldDB" id="A0A811RZU6"/>
<dbReference type="GO" id="GO:0140825">
    <property type="term" value="F:lactoperoxidase activity"/>
    <property type="evidence" value="ECO:0007669"/>
    <property type="project" value="UniProtKB-EC"/>
</dbReference>
<dbReference type="GO" id="GO:0020037">
    <property type="term" value="F:heme binding"/>
    <property type="evidence" value="ECO:0007669"/>
    <property type="project" value="InterPro"/>
</dbReference>
<keyword evidence="10" id="KW-0376">Hydrogen peroxide</keyword>
<feature type="binding site" evidence="11">
    <location>
        <position position="123"/>
    </location>
    <ligand>
        <name>substrate</name>
    </ligand>
</feature>
<name>A0A811RZU6_9POAL</name>
<dbReference type="PANTHER" id="PTHR31517">
    <property type="match status" value="1"/>
</dbReference>
<evidence type="ECO:0000256" key="3">
    <source>
        <dbReference type="ARBA" id="ARBA00004613"/>
    </source>
</evidence>
<evidence type="ECO:0000256" key="9">
    <source>
        <dbReference type="ARBA" id="ARBA00023004"/>
    </source>
</evidence>
<dbReference type="GO" id="GO:0005576">
    <property type="term" value="C:extracellular region"/>
    <property type="evidence" value="ECO:0007669"/>
    <property type="project" value="UniProtKB-SubCell"/>
</dbReference>
<evidence type="ECO:0000256" key="6">
    <source>
        <dbReference type="ARBA" id="ARBA00022723"/>
    </source>
</evidence>
<feature type="binding site" evidence="12">
    <location>
        <position position="32"/>
    </location>
    <ligand>
        <name>Ca(2+)</name>
        <dbReference type="ChEBI" id="CHEBI:29108"/>
        <label>1</label>
    </ligand>
</feature>
<comment type="cofactor">
    <cofactor evidence="2">
        <name>heme b</name>
        <dbReference type="ChEBI" id="CHEBI:60344"/>
    </cofactor>
</comment>
<dbReference type="InterPro" id="IPR002016">
    <property type="entry name" value="Haem_peroxidase"/>
</dbReference>
<feature type="domain" description="Plant heme peroxidase family profile" evidence="14">
    <location>
        <begin position="30"/>
        <end position="160"/>
    </location>
</feature>
<keyword evidence="6 12" id="KW-0479">Metal-binding</keyword>
<sequence length="175" mass="18993">MLLIPASCWLPASSACSRSIAVSDAWELRMQGCDASIMIVNSNGDDEWRNTANQSLKPDGFQAILSAKAAVDSNQQCQYKVSCADIMALAAREAVYLSGGPYYQVELGRFDGRVSTRDSVRLPGVNFTLDQLNAFFSGLGFSQAETIALLGKRHRLLLIHHLTGLAIVVRLTLTA</sequence>
<protein>
    <recommendedName>
        <fullName evidence="14">Plant heme peroxidase family profile domain-containing protein</fullName>
    </recommendedName>
</protein>
<dbReference type="SUPFAM" id="SSF48113">
    <property type="entry name" value="Heme-dependent peroxidases"/>
    <property type="match status" value="1"/>
</dbReference>
<dbReference type="GO" id="GO:0042744">
    <property type="term" value="P:hydrogen peroxide catabolic process"/>
    <property type="evidence" value="ECO:0007669"/>
    <property type="project" value="UniProtKB-KW"/>
</dbReference>
<comment type="catalytic activity">
    <reaction evidence="1">
        <text>2 a phenolic donor + H2O2 = 2 a phenolic radical donor + 2 H2O</text>
        <dbReference type="Rhea" id="RHEA:56136"/>
        <dbReference type="ChEBI" id="CHEBI:15377"/>
        <dbReference type="ChEBI" id="CHEBI:16240"/>
        <dbReference type="ChEBI" id="CHEBI:139520"/>
        <dbReference type="ChEBI" id="CHEBI:139521"/>
        <dbReference type="EC" id="1.11.1.7"/>
    </reaction>
</comment>
<evidence type="ECO:0000313" key="15">
    <source>
        <dbReference type="EMBL" id="CAD6335567.1"/>
    </source>
</evidence>
<evidence type="ECO:0000259" key="14">
    <source>
        <dbReference type="PROSITE" id="PS50873"/>
    </source>
</evidence>
<keyword evidence="7 12" id="KW-0106">Calcium</keyword>
<keyword evidence="16" id="KW-1185">Reference proteome</keyword>
<gene>
    <name evidence="15" type="ORF">NCGR_LOCUS59665</name>
</gene>
<feature type="binding site" evidence="12">
    <location>
        <position position="36"/>
    </location>
    <ligand>
        <name>Ca(2+)</name>
        <dbReference type="ChEBI" id="CHEBI:29108"/>
        <label>1</label>
    </ligand>
</feature>
<evidence type="ECO:0000256" key="2">
    <source>
        <dbReference type="ARBA" id="ARBA00001970"/>
    </source>
</evidence>
<dbReference type="GO" id="GO:0046872">
    <property type="term" value="F:metal ion binding"/>
    <property type="evidence" value="ECO:0007669"/>
    <property type="project" value="UniProtKB-KW"/>
</dbReference>
<dbReference type="EMBL" id="CAJGYO010000018">
    <property type="protein sequence ID" value="CAD6335567.1"/>
    <property type="molecule type" value="Genomic_DNA"/>
</dbReference>
<organism evidence="15 16">
    <name type="scientific">Miscanthus lutarioriparius</name>
    <dbReference type="NCBI Taxonomy" id="422564"/>
    <lineage>
        <taxon>Eukaryota</taxon>
        <taxon>Viridiplantae</taxon>
        <taxon>Streptophyta</taxon>
        <taxon>Embryophyta</taxon>
        <taxon>Tracheophyta</taxon>
        <taxon>Spermatophyta</taxon>
        <taxon>Magnoliopsida</taxon>
        <taxon>Liliopsida</taxon>
        <taxon>Poales</taxon>
        <taxon>Poaceae</taxon>
        <taxon>PACMAD clade</taxon>
        <taxon>Panicoideae</taxon>
        <taxon>Andropogonodae</taxon>
        <taxon>Andropogoneae</taxon>
        <taxon>Saccharinae</taxon>
        <taxon>Miscanthus</taxon>
    </lineage>
</organism>
<evidence type="ECO:0000256" key="7">
    <source>
        <dbReference type="ARBA" id="ARBA00022837"/>
    </source>
</evidence>
<comment type="similarity">
    <text evidence="13">Belongs to the peroxidase family.</text>
</comment>
<dbReference type="GO" id="GO:0006979">
    <property type="term" value="P:response to oxidative stress"/>
    <property type="evidence" value="ECO:0007669"/>
    <property type="project" value="InterPro"/>
</dbReference>
<evidence type="ECO:0000256" key="4">
    <source>
        <dbReference type="ARBA" id="ARBA00022559"/>
    </source>
</evidence>
<keyword evidence="5" id="KW-0349">Heme</keyword>
<dbReference type="Gene3D" id="1.10.520.10">
    <property type="match status" value="1"/>
</dbReference>
<reference evidence="15" key="1">
    <citation type="submission" date="2020-10" db="EMBL/GenBank/DDBJ databases">
        <authorList>
            <person name="Han B."/>
            <person name="Lu T."/>
            <person name="Zhao Q."/>
            <person name="Huang X."/>
            <person name="Zhao Y."/>
        </authorList>
    </citation>
    <scope>NUCLEOTIDE SEQUENCE</scope>
</reference>
<dbReference type="OrthoDB" id="2113341at2759"/>
<evidence type="ECO:0000313" key="16">
    <source>
        <dbReference type="Proteomes" id="UP000604825"/>
    </source>
</evidence>
<feature type="binding site" evidence="12">
    <location>
        <position position="47"/>
    </location>
    <ligand>
        <name>Ca(2+)</name>
        <dbReference type="ChEBI" id="CHEBI:29108"/>
        <label>1</label>
    </ligand>
</feature>
<dbReference type="PANTHER" id="PTHR31517:SF77">
    <property type="entry name" value="PEROXIDASE"/>
    <property type="match status" value="1"/>
</dbReference>
<comment type="caution">
    <text evidence="15">The sequence shown here is derived from an EMBL/GenBank/DDBJ whole genome shotgun (WGS) entry which is preliminary data.</text>
</comment>
<keyword evidence="8" id="KW-0560">Oxidoreductase</keyword>
<keyword evidence="9" id="KW-0408">Iron</keyword>
<dbReference type="PRINTS" id="PR00458">
    <property type="entry name" value="PEROXIDASE"/>
</dbReference>
<keyword evidence="4" id="KW-0575">Peroxidase</keyword>
<dbReference type="InterPro" id="IPR010255">
    <property type="entry name" value="Haem_peroxidase_sf"/>
</dbReference>
<feature type="binding site" evidence="12">
    <location>
        <position position="34"/>
    </location>
    <ligand>
        <name>Ca(2+)</name>
        <dbReference type="ChEBI" id="CHEBI:29108"/>
        <label>1</label>
    </ligand>
</feature>
<evidence type="ECO:0000256" key="11">
    <source>
        <dbReference type="PIRSR" id="PIRSR600823-2"/>
    </source>
</evidence>
<accession>A0A811RZU6</accession>
<evidence type="ECO:0000256" key="1">
    <source>
        <dbReference type="ARBA" id="ARBA00000189"/>
    </source>
</evidence>
<evidence type="ECO:0000256" key="8">
    <source>
        <dbReference type="ARBA" id="ARBA00023002"/>
    </source>
</evidence>
<evidence type="ECO:0000256" key="13">
    <source>
        <dbReference type="RuleBase" id="RU004241"/>
    </source>
</evidence>
<dbReference type="InterPro" id="IPR000823">
    <property type="entry name" value="Peroxidase_pln"/>
</dbReference>
<dbReference type="PROSITE" id="PS50873">
    <property type="entry name" value="PEROXIDASE_4"/>
    <property type="match status" value="1"/>
</dbReference>
<evidence type="ECO:0000256" key="10">
    <source>
        <dbReference type="ARBA" id="ARBA00023324"/>
    </source>
</evidence>
<evidence type="ECO:0000256" key="5">
    <source>
        <dbReference type="ARBA" id="ARBA00022617"/>
    </source>
</evidence>
<proteinExistence type="inferred from homology"/>
<evidence type="ECO:0000256" key="12">
    <source>
        <dbReference type="PIRSR" id="PIRSR600823-3"/>
    </source>
</evidence>
<dbReference type="PRINTS" id="PR00461">
    <property type="entry name" value="PLPEROXIDASE"/>
</dbReference>
<comment type="subcellular location">
    <subcellularLocation>
        <location evidence="3">Secreted</location>
    </subcellularLocation>
</comment>
<dbReference type="Pfam" id="PF00141">
    <property type="entry name" value="peroxidase"/>
    <property type="match status" value="1"/>
</dbReference>